<dbReference type="Proteomes" id="UP001282284">
    <property type="component" value="Unassembled WGS sequence"/>
</dbReference>
<accession>A0ABU4GB40</accession>
<dbReference type="SUPFAM" id="SSF100950">
    <property type="entry name" value="NagB/RpiA/CoA transferase-like"/>
    <property type="match status" value="1"/>
</dbReference>
<name>A0ABU4GB40_9BACL</name>
<evidence type="ECO:0000313" key="2">
    <source>
        <dbReference type="Proteomes" id="UP001282284"/>
    </source>
</evidence>
<dbReference type="PANTHER" id="PTHR13707">
    <property type="entry name" value="KETOACID-COENZYME A TRANSFERASE"/>
    <property type="match status" value="1"/>
</dbReference>
<comment type="caution">
    <text evidence="1">The sequence shown here is derived from an EMBL/GenBank/DDBJ whole genome shotgun (WGS) entry which is preliminary data.</text>
</comment>
<evidence type="ECO:0000313" key="1">
    <source>
        <dbReference type="EMBL" id="MDW0114180.1"/>
    </source>
</evidence>
<dbReference type="Gene3D" id="3.40.1080.10">
    <property type="entry name" value="Glutaconate Coenzyme A-transferase"/>
    <property type="match status" value="1"/>
</dbReference>
<keyword evidence="2" id="KW-1185">Reference proteome</keyword>
<dbReference type="InterPro" id="IPR004165">
    <property type="entry name" value="CoA_trans_fam_I"/>
</dbReference>
<organism evidence="1 2">
    <name type="scientific">Sporosarcina saromensis</name>
    <dbReference type="NCBI Taxonomy" id="359365"/>
    <lineage>
        <taxon>Bacteria</taxon>
        <taxon>Bacillati</taxon>
        <taxon>Bacillota</taxon>
        <taxon>Bacilli</taxon>
        <taxon>Bacillales</taxon>
        <taxon>Caryophanaceae</taxon>
        <taxon>Sporosarcina</taxon>
    </lineage>
</organism>
<dbReference type="SMART" id="SM00882">
    <property type="entry name" value="CoA_trans"/>
    <property type="match status" value="1"/>
</dbReference>
<protein>
    <submittedName>
        <fullName evidence="1">CoA transferase subunit A</fullName>
    </submittedName>
</protein>
<gene>
    <name evidence="1" type="ORF">QT711_13370</name>
</gene>
<dbReference type="PANTHER" id="PTHR13707:SF57">
    <property type="entry name" value="SUCCINYL-COA:3-KETOACID COENZYME A TRANSFERASE SUBUNIT B-RELATED"/>
    <property type="match status" value="1"/>
</dbReference>
<dbReference type="Pfam" id="PF01144">
    <property type="entry name" value="CoA_trans"/>
    <property type="match status" value="1"/>
</dbReference>
<dbReference type="InterPro" id="IPR037171">
    <property type="entry name" value="NagB/RpiA_transferase-like"/>
</dbReference>
<sequence>MRFDSVESVLSGVESGQTIMVGGFGLIGAPLTLIDGLTRKDVSDLTVISNNLGEAGEGLGVLLRQQKIRKAIGSYFTSNREVGEAYQRGEIHLQLLPQGTLAEAMRAGGAGIGGFYTKTGVGTQLADGKEEREIDGERYLFEPAIRADVALIRAHKADTLGNLIYYKTARNFNPIMATAANLVIAEVDEIVEPGELSAEEIVTPHLFVDRLLVAQKLLTKEGVVDRECSRIDC</sequence>
<dbReference type="InterPro" id="IPR012792">
    <property type="entry name" value="3-oxoacid_CoA-transf_A"/>
</dbReference>
<reference evidence="1 2" key="1">
    <citation type="submission" date="2023-06" db="EMBL/GenBank/DDBJ databases">
        <title>Sporosarcina sp. nov., isolated from Korean traditional fermented seafood 'Jeotgal'.</title>
        <authorList>
            <person name="Yang A.I."/>
            <person name="Shin N.-R."/>
        </authorList>
    </citation>
    <scope>NUCLEOTIDE SEQUENCE [LARGE SCALE GENOMIC DNA]</scope>
    <source>
        <strain evidence="1 2">KCTC13119</strain>
    </source>
</reference>
<keyword evidence="1" id="KW-0808">Transferase</keyword>
<dbReference type="EMBL" id="JAUBDI010000013">
    <property type="protein sequence ID" value="MDW0114180.1"/>
    <property type="molecule type" value="Genomic_DNA"/>
</dbReference>
<dbReference type="NCBIfam" id="TIGR02429">
    <property type="entry name" value="pcaI_scoA_fam"/>
    <property type="match status" value="1"/>
</dbReference>
<dbReference type="GO" id="GO:0016740">
    <property type="term" value="F:transferase activity"/>
    <property type="evidence" value="ECO:0007669"/>
    <property type="project" value="UniProtKB-KW"/>
</dbReference>
<proteinExistence type="predicted"/>